<dbReference type="EMBL" id="JBHUEH010000021">
    <property type="protein sequence ID" value="MFD1886816.1"/>
    <property type="molecule type" value="Genomic_DNA"/>
</dbReference>
<comment type="similarity">
    <text evidence="3">Belongs to the HNH nuclease family.</text>
</comment>
<evidence type="ECO:0000313" key="7">
    <source>
        <dbReference type="Proteomes" id="UP001597233"/>
    </source>
</evidence>
<evidence type="ECO:0000256" key="4">
    <source>
        <dbReference type="ARBA" id="ARBA00040194"/>
    </source>
</evidence>
<keyword evidence="2" id="KW-0378">Hydrolase</keyword>
<dbReference type="GO" id="GO:0004519">
    <property type="term" value="F:endonuclease activity"/>
    <property type="evidence" value="ECO:0007669"/>
    <property type="project" value="UniProtKB-KW"/>
</dbReference>
<evidence type="ECO:0000256" key="1">
    <source>
        <dbReference type="ARBA" id="ARBA00022722"/>
    </source>
</evidence>
<dbReference type="InterPro" id="IPR002711">
    <property type="entry name" value="HNH"/>
</dbReference>
<feature type="domain" description="HNH nuclease" evidence="5">
    <location>
        <begin position="45"/>
        <end position="100"/>
    </location>
</feature>
<reference evidence="7" key="1">
    <citation type="journal article" date="2019" name="Int. J. Syst. Evol. Microbiol.">
        <title>The Global Catalogue of Microorganisms (GCM) 10K type strain sequencing project: providing services to taxonomists for standard genome sequencing and annotation.</title>
        <authorList>
            <consortium name="The Broad Institute Genomics Platform"/>
            <consortium name="The Broad Institute Genome Sequencing Center for Infectious Disease"/>
            <person name="Wu L."/>
            <person name="Ma J."/>
        </authorList>
    </citation>
    <scope>NUCLEOTIDE SEQUENCE [LARGE SCALE GENOMIC DNA]</scope>
    <source>
        <strain evidence="7">CCUG 54950</strain>
    </source>
</reference>
<dbReference type="PANTHER" id="PTHR41286">
    <property type="entry name" value="HNH NUCLEASE YAJD-RELATED"/>
    <property type="match status" value="1"/>
</dbReference>
<sequence length="119" mass="13959">MCQHRGCSEVIADGRYCERHQADTRQYDQYRETAAQRGYGSQWRKAREGYLRKHPLCVHCRERGILKEATVVDHIIPHKGDKELFWERDNWQPLCETCHNVKTATEDGGFGRSINQSPR</sequence>
<protein>
    <recommendedName>
        <fullName evidence="4">Putative HNH nuclease YajD</fullName>
    </recommendedName>
</protein>
<comment type="caution">
    <text evidence="6">The sequence shown here is derived from an EMBL/GenBank/DDBJ whole genome shotgun (WGS) entry which is preliminary data.</text>
</comment>
<dbReference type="Pfam" id="PF01844">
    <property type="entry name" value="HNH"/>
    <property type="match status" value="1"/>
</dbReference>
<dbReference type="InterPro" id="IPR003615">
    <property type="entry name" value="HNH_nuc"/>
</dbReference>
<dbReference type="Proteomes" id="UP001597233">
    <property type="component" value="Unassembled WGS sequence"/>
</dbReference>
<keyword evidence="7" id="KW-1185">Reference proteome</keyword>
<evidence type="ECO:0000256" key="3">
    <source>
        <dbReference type="ARBA" id="ARBA00038412"/>
    </source>
</evidence>
<accession>A0ABW4RKN4</accession>
<evidence type="ECO:0000256" key="2">
    <source>
        <dbReference type="ARBA" id="ARBA00022801"/>
    </source>
</evidence>
<dbReference type="CDD" id="cd00085">
    <property type="entry name" value="HNHc"/>
    <property type="match status" value="1"/>
</dbReference>
<name>A0ABW4RKN4_9BACL</name>
<keyword evidence="1" id="KW-0540">Nuclease</keyword>
<keyword evidence="6" id="KW-0255">Endonuclease</keyword>
<evidence type="ECO:0000259" key="5">
    <source>
        <dbReference type="SMART" id="SM00507"/>
    </source>
</evidence>
<gene>
    <name evidence="6" type="ORF">ACFSC9_14965</name>
</gene>
<dbReference type="Gene3D" id="1.10.30.50">
    <property type="match status" value="1"/>
</dbReference>
<evidence type="ECO:0000313" key="6">
    <source>
        <dbReference type="EMBL" id="MFD1886816.1"/>
    </source>
</evidence>
<dbReference type="RefSeq" id="WP_377781578.1">
    <property type="nucleotide sequence ID" value="NZ_JBHUEH010000021.1"/>
</dbReference>
<organism evidence="6 7">
    <name type="scientific">Paenibacillus wenxiniae</name>
    <dbReference type="NCBI Taxonomy" id="1636843"/>
    <lineage>
        <taxon>Bacteria</taxon>
        <taxon>Bacillati</taxon>
        <taxon>Bacillota</taxon>
        <taxon>Bacilli</taxon>
        <taxon>Bacillales</taxon>
        <taxon>Paenibacillaceae</taxon>
        <taxon>Paenibacillus</taxon>
    </lineage>
</organism>
<dbReference type="SMART" id="SM00507">
    <property type="entry name" value="HNHc"/>
    <property type="match status" value="1"/>
</dbReference>
<dbReference type="PANTHER" id="PTHR41286:SF1">
    <property type="entry name" value="HNH NUCLEASE YAJD-RELATED"/>
    <property type="match status" value="1"/>
</dbReference>
<proteinExistence type="inferred from homology"/>